<dbReference type="VEuPathDB" id="FungiDB:PSTT_16190"/>
<protein>
    <submittedName>
        <fullName evidence="2">Uncharacterized protein</fullName>
    </submittedName>
</protein>
<sequence>KRAGFKNSLEEAPTPDHLRVAGPLSPSNPGSIHNSPMAESPVSGLGPAKYASRNQPKSLVNGPGDEPVSRQSELIVTSAASPAGLLVSDFPSSAPASNVYGKGSDLMMRWLPSSTSVLAEPLEQEKASRKEEAANSNALVTPPFIPLKRSDHSHGAANQQHAQFRGMDKSRGMLMTPPATIKQEQIASKPITPLSALTPTYRLSGRASSRGASPNQSPIDSLANQMSLLPIESHRPRSVSSLMEPSLDYTDNPSLNRLLPPKSDSPSSPAFGIPPGDSSAEYRKRACTQLFGLLVTAPAQDTNPPGSLGRASQHGSNHPTNSLNMFAEMSSPLSFSNMNAYIGLNSQRSEDPATFLFSASRDLTDFSMSGSQPTAQTPLIVGSAGSDRHQRYHTAPADNSPLFHNGRPSLPLSSAESTPGAPGLRRIEERSMSLIVSSPTDRIHSKLFNSQFPRSSTVLTLVQETHEQRLLSVNWEQNEPSKDDSEQRLKQTPIWCWSSISNPTSHLEKHRRCDVAAVLQGVGHTAEAIRKHEGNCESAPETFLEAYLVALDKRISSSGTFLETHLVVRDVSGNVSHNSSLSCRWRQKNGS</sequence>
<dbReference type="VEuPathDB" id="FungiDB:PSHT_16459"/>
<dbReference type="AlphaFoldDB" id="A0A2S4UE69"/>
<feature type="region of interest" description="Disordered" evidence="1">
    <location>
        <begin position="297"/>
        <end position="322"/>
    </location>
</feature>
<feature type="compositionally biased region" description="Low complexity" evidence="1">
    <location>
        <begin position="260"/>
        <end position="269"/>
    </location>
</feature>
<dbReference type="Proteomes" id="UP000239156">
    <property type="component" value="Unassembled WGS sequence"/>
</dbReference>
<feature type="compositionally biased region" description="Polar residues" evidence="1">
    <location>
        <begin position="25"/>
        <end position="34"/>
    </location>
</feature>
<proteinExistence type="predicted"/>
<feature type="non-terminal residue" evidence="2">
    <location>
        <position position="1"/>
    </location>
</feature>
<organism evidence="2 3">
    <name type="scientific">Puccinia striiformis</name>
    <dbReference type="NCBI Taxonomy" id="27350"/>
    <lineage>
        <taxon>Eukaryota</taxon>
        <taxon>Fungi</taxon>
        <taxon>Dikarya</taxon>
        <taxon>Basidiomycota</taxon>
        <taxon>Pucciniomycotina</taxon>
        <taxon>Pucciniomycetes</taxon>
        <taxon>Pucciniales</taxon>
        <taxon>Pucciniaceae</taxon>
        <taxon>Puccinia</taxon>
    </lineage>
</organism>
<dbReference type="EMBL" id="PKSL01000339">
    <property type="protein sequence ID" value="POV95540.1"/>
    <property type="molecule type" value="Genomic_DNA"/>
</dbReference>
<keyword evidence="3" id="KW-1185">Reference proteome</keyword>
<feature type="region of interest" description="Disordered" evidence="1">
    <location>
        <begin position="384"/>
        <end position="426"/>
    </location>
</feature>
<accession>A0A2S4UE69</accession>
<reference evidence="2" key="1">
    <citation type="submission" date="2017-12" db="EMBL/GenBank/DDBJ databases">
        <title>Gene loss provides genomic basis for host adaptation in cereal stripe rust fungi.</title>
        <authorList>
            <person name="Xia C."/>
        </authorList>
    </citation>
    <scope>NUCLEOTIDE SEQUENCE [LARGE SCALE GENOMIC DNA]</scope>
    <source>
        <strain evidence="2">93-210</strain>
    </source>
</reference>
<name>A0A2S4UE69_9BASI</name>
<feature type="compositionally biased region" description="Polar residues" evidence="1">
    <location>
        <begin position="313"/>
        <end position="322"/>
    </location>
</feature>
<comment type="caution">
    <text evidence="2">The sequence shown here is derived from an EMBL/GenBank/DDBJ whole genome shotgun (WGS) entry which is preliminary data.</text>
</comment>
<evidence type="ECO:0000313" key="2">
    <source>
        <dbReference type="EMBL" id="POV95540.1"/>
    </source>
</evidence>
<feature type="region of interest" description="Disordered" evidence="1">
    <location>
        <begin position="236"/>
        <end position="277"/>
    </location>
</feature>
<evidence type="ECO:0000256" key="1">
    <source>
        <dbReference type="SAM" id="MobiDB-lite"/>
    </source>
</evidence>
<feature type="compositionally biased region" description="Polar residues" evidence="1">
    <location>
        <begin position="238"/>
        <end position="255"/>
    </location>
</feature>
<gene>
    <name evidence="2" type="ORF">PSTT_16190</name>
</gene>
<feature type="region of interest" description="Disordered" evidence="1">
    <location>
        <begin position="1"/>
        <end position="72"/>
    </location>
</feature>
<evidence type="ECO:0000313" key="3">
    <source>
        <dbReference type="Proteomes" id="UP000239156"/>
    </source>
</evidence>